<organism evidence="2 3">
    <name type="scientific">Hymenobacter chitinivorans DSM 11115</name>
    <dbReference type="NCBI Taxonomy" id="1121954"/>
    <lineage>
        <taxon>Bacteria</taxon>
        <taxon>Pseudomonadati</taxon>
        <taxon>Bacteroidota</taxon>
        <taxon>Cytophagia</taxon>
        <taxon>Cytophagales</taxon>
        <taxon>Hymenobacteraceae</taxon>
        <taxon>Hymenobacter</taxon>
    </lineage>
</organism>
<accession>A0A2M9BLN6</accession>
<keyword evidence="1" id="KW-0732">Signal</keyword>
<reference evidence="2 3" key="1">
    <citation type="submission" date="2017-11" db="EMBL/GenBank/DDBJ databases">
        <title>Genomic Encyclopedia of Archaeal and Bacterial Type Strains, Phase II (KMG-II): From Individual Species to Whole Genera.</title>
        <authorList>
            <person name="Goeker M."/>
        </authorList>
    </citation>
    <scope>NUCLEOTIDE SEQUENCE [LARGE SCALE GENOMIC DNA]</scope>
    <source>
        <strain evidence="2 3">DSM 11115</strain>
    </source>
</reference>
<comment type="caution">
    <text evidence="2">The sequence shown here is derived from an EMBL/GenBank/DDBJ whole genome shotgun (WGS) entry which is preliminary data.</text>
</comment>
<evidence type="ECO:0000256" key="1">
    <source>
        <dbReference type="SAM" id="SignalP"/>
    </source>
</evidence>
<evidence type="ECO:0000313" key="2">
    <source>
        <dbReference type="EMBL" id="PJJ58868.1"/>
    </source>
</evidence>
<feature type="signal peptide" evidence="1">
    <location>
        <begin position="1"/>
        <end position="17"/>
    </location>
</feature>
<evidence type="ECO:0008006" key="4">
    <source>
        <dbReference type="Google" id="ProtNLM"/>
    </source>
</evidence>
<protein>
    <recommendedName>
        <fullName evidence="4">NTF2 fold immunity protein of polymorphic toxin system component</fullName>
    </recommendedName>
</protein>
<name>A0A2M9BLN6_9BACT</name>
<dbReference type="OrthoDB" id="9973444at2"/>
<feature type="chain" id="PRO_5014618028" description="NTF2 fold immunity protein of polymorphic toxin system component" evidence="1">
    <location>
        <begin position="18"/>
        <end position="111"/>
    </location>
</feature>
<dbReference type="RefSeq" id="WP_100334618.1">
    <property type="nucleotide sequence ID" value="NZ_PGFA01000001.1"/>
</dbReference>
<gene>
    <name evidence="2" type="ORF">CLV45_0279</name>
</gene>
<dbReference type="AlphaFoldDB" id="A0A2M9BLN6"/>
<evidence type="ECO:0000313" key="3">
    <source>
        <dbReference type="Proteomes" id="UP000228535"/>
    </source>
</evidence>
<dbReference type="Proteomes" id="UP000228535">
    <property type="component" value="Unassembled WGS sequence"/>
</dbReference>
<proteinExistence type="predicted"/>
<dbReference type="PROSITE" id="PS51257">
    <property type="entry name" value="PROKAR_LIPOPROTEIN"/>
    <property type="match status" value="1"/>
</dbReference>
<keyword evidence="3" id="KW-1185">Reference proteome</keyword>
<dbReference type="EMBL" id="PGFA01000001">
    <property type="protein sequence ID" value="PJJ58868.1"/>
    <property type="molecule type" value="Genomic_DNA"/>
</dbReference>
<sequence length="111" mass="11815">MIKALSWLLAGALSATACQPTPDRAAPATATTAAAVTNEAQAREAVNSYLQEMPEGGEYNFDSAMVMQADRNWLVLVPSIPGEGRKPNSAAFTVHKQTGDIRVQFLPRAGK</sequence>